<evidence type="ECO:0000313" key="2">
    <source>
        <dbReference type="Proteomes" id="UP000502004"/>
    </source>
</evidence>
<dbReference type="AlphaFoldDB" id="A0AAE7CQ22"/>
<organism evidence="1 2">
    <name type="scientific">Allofrancisella inopinata</name>
    <dbReference type="NCBI Taxonomy" id="1085647"/>
    <lineage>
        <taxon>Bacteria</taxon>
        <taxon>Pseudomonadati</taxon>
        <taxon>Pseudomonadota</taxon>
        <taxon>Gammaproteobacteria</taxon>
        <taxon>Thiotrichales</taxon>
        <taxon>Francisellaceae</taxon>
        <taxon>Allofrancisella</taxon>
    </lineage>
</organism>
<keyword evidence="2" id="KW-1185">Reference proteome</keyword>
<dbReference type="EMBL" id="CP038241">
    <property type="protein sequence ID" value="QIV95386.1"/>
    <property type="molecule type" value="Genomic_DNA"/>
</dbReference>
<dbReference type="KEGG" id="aii:E4K63_00450"/>
<protein>
    <submittedName>
        <fullName evidence="1">Uncharacterized protein</fullName>
    </submittedName>
</protein>
<name>A0AAE7CQ22_9GAMM</name>
<dbReference type="RefSeq" id="WP_133942116.1">
    <property type="nucleotide sequence ID" value="NZ_CP038241.1"/>
</dbReference>
<dbReference type="Proteomes" id="UP000502004">
    <property type="component" value="Chromosome"/>
</dbReference>
<evidence type="ECO:0000313" key="1">
    <source>
        <dbReference type="EMBL" id="QIV95386.1"/>
    </source>
</evidence>
<accession>A0AAE7CQ22</accession>
<gene>
    <name evidence="1" type="ORF">E4K63_00450</name>
</gene>
<proteinExistence type="predicted"/>
<reference evidence="1 2" key="1">
    <citation type="submission" date="2019-03" db="EMBL/GenBank/DDBJ databases">
        <title>Complete Genome Sequence of Allofrancisella inopinata Strain SYSU YG23 Isolated from Water-Cooling Systems in China.</title>
        <authorList>
            <person name="Ohrman C."/>
            <person name="Uneklint I."/>
            <person name="Sjodin A."/>
        </authorList>
    </citation>
    <scope>NUCLEOTIDE SEQUENCE [LARGE SCALE GENOMIC DNA]</scope>
    <source>
        <strain evidence="1 2">SYSU YG23</strain>
    </source>
</reference>
<sequence length="324" mass="38097">MVFFNVEYINFLKVNKVAIPEWYRNLLISKNIQIFITNSKNITSNRKLEYKTFSAHGNKIDVTKEFYGSLLESYEKKHNFEDIGKEVCIYAILNQDPTIVIGFAQISCGISSVELKDLATINSVKNIKGLHLLRNKFYLIGSCMLTAISLYSSYLDKDIYFIDANLGYYNQFIPYGLIKVNNLKFIIPKDKIIPSQDYYSKKVGKLVNSNPRLHIIEHYMDTKYYINLVKKYNENYITSPQSFNKFGFQSQPSLNKYLEKQKYQILKNYFKSWRVKVEDFKKVQYYLTTSVECSNKNCNQYIPLHQNKKVVFCSKCHTRTYVKS</sequence>